<name>A0A1S8CWF1_9GAMM</name>
<accession>A0A1S8CWF1</accession>
<reference evidence="1 2" key="1">
    <citation type="submission" date="2016-10" db="EMBL/GenBank/DDBJ databases">
        <title>Draft Genome sequence of Alkanindiges sp. strain H1.</title>
        <authorList>
            <person name="Subhash Y."/>
            <person name="Lee S."/>
        </authorList>
    </citation>
    <scope>NUCLEOTIDE SEQUENCE [LARGE SCALE GENOMIC DNA]</scope>
    <source>
        <strain evidence="1 2">H1</strain>
    </source>
</reference>
<dbReference type="AlphaFoldDB" id="A0A1S8CWF1"/>
<evidence type="ECO:0008006" key="3">
    <source>
        <dbReference type="Google" id="ProtNLM"/>
    </source>
</evidence>
<organism evidence="1 2">
    <name type="scientific">Alkanindiges hydrocarboniclasticus</name>
    <dbReference type="NCBI Taxonomy" id="1907941"/>
    <lineage>
        <taxon>Bacteria</taxon>
        <taxon>Pseudomonadati</taxon>
        <taxon>Pseudomonadota</taxon>
        <taxon>Gammaproteobacteria</taxon>
        <taxon>Moraxellales</taxon>
        <taxon>Moraxellaceae</taxon>
        <taxon>Alkanindiges</taxon>
    </lineage>
</organism>
<dbReference type="PANTHER" id="PTHR38733:SF1">
    <property type="entry name" value="TYPE IV METHYL-DIRECTED RESTRICTION ENZYME ECOKMCRBC"/>
    <property type="match status" value="1"/>
</dbReference>
<dbReference type="Pfam" id="PF10117">
    <property type="entry name" value="McrBC"/>
    <property type="match status" value="1"/>
</dbReference>
<dbReference type="OrthoDB" id="307209at2"/>
<dbReference type="STRING" id="1907941.BKE30_07500"/>
<dbReference type="Proteomes" id="UP000192132">
    <property type="component" value="Unassembled WGS sequence"/>
</dbReference>
<protein>
    <recommendedName>
        <fullName evidence="3">5-methylcytosine-specific restriction enzyme subunit McrC</fullName>
    </recommendedName>
</protein>
<dbReference type="RefSeq" id="WP_076877989.1">
    <property type="nucleotide sequence ID" value="NZ_MLCN01000017.1"/>
</dbReference>
<sequence>MLNQHIVCFEHEQLYAAGSVVKPVNGLREIPKALFDELFNQTLEQPQVWLTRDWHGKHPVLKTRQYVGVVQGKCGYVLEILPKTGQAGHAPVEMRSMLLQMLQALPEMPFKILPQHALVQLAKMPLLELFVQQALTSILKVVQHGLKQHYQSVQDNLGVLRGRLCMQQHVRHNHSNQACFYSEHDEYHANCPENRILRLALNSLGRITYTASNQHLVQACLQRMAHIPASSQAAHDFTAIRLDRNSQYYASALQWASLVINGFSPSVAHGQQPAFSLLFDMNKLFENMVACQLQKQLPANWQLKKQQQTAALLQVNNQPQQKLQPDLLLLDEQQPIAVLDSKWKNKSGSTFSQLKPDEQELYQMFAYAAAYLPKGGNVCLIYPKTAQFSRAVEQAVFQHIRDAKVHLWLLPFCLQQFELVDAPFGLSEAANYKNYSH</sequence>
<keyword evidence="2" id="KW-1185">Reference proteome</keyword>
<dbReference type="PANTHER" id="PTHR38733">
    <property type="entry name" value="PROTEIN MCRC"/>
    <property type="match status" value="1"/>
</dbReference>
<dbReference type="EMBL" id="MLCN01000017">
    <property type="protein sequence ID" value="ONG40578.1"/>
    <property type="molecule type" value="Genomic_DNA"/>
</dbReference>
<comment type="caution">
    <text evidence="1">The sequence shown here is derived from an EMBL/GenBank/DDBJ whole genome shotgun (WGS) entry which is preliminary data.</text>
</comment>
<evidence type="ECO:0000313" key="1">
    <source>
        <dbReference type="EMBL" id="ONG40578.1"/>
    </source>
</evidence>
<proteinExistence type="predicted"/>
<dbReference type="InterPro" id="IPR019292">
    <property type="entry name" value="McrC"/>
</dbReference>
<gene>
    <name evidence="1" type="ORF">BKE30_07500</name>
</gene>
<evidence type="ECO:0000313" key="2">
    <source>
        <dbReference type="Proteomes" id="UP000192132"/>
    </source>
</evidence>